<dbReference type="WBParaSite" id="ACAC_0001419701-mRNA-1">
    <property type="protein sequence ID" value="ACAC_0001419701-mRNA-1"/>
    <property type="gene ID" value="ACAC_0001419701"/>
</dbReference>
<dbReference type="AlphaFoldDB" id="A0A0K0DR08"/>
<evidence type="ECO:0000313" key="2">
    <source>
        <dbReference type="Proteomes" id="UP000035642"/>
    </source>
</evidence>
<reference evidence="2" key="1">
    <citation type="submission" date="2012-09" db="EMBL/GenBank/DDBJ databases">
        <authorList>
            <person name="Martin A.A."/>
        </authorList>
    </citation>
    <scope>NUCLEOTIDE SEQUENCE</scope>
</reference>
<protein>
    <submittedName>
        <fullName evidence="3">Secreted protein</fullName>
    </submittedName>
</protein>
<proteinExistence type="predicted"/>
<feature type="signal peptide" evidence="1">
    <location>
        <begin position="1"/>
        <end position="21"/>
    </location>
</feature>
<evidence type="ECO:0000313" key="3">
    <source>
        <dbReference type="WBParaSite" id="ACAC_0001419701-mRNA-1"/>
    </source>
</evidence>
<reference evidence="3" key="2">
    <citation type="submission" date="2017-02" db="UniProtKB">
        <authorList>
            <consortium name="WormBaseParasite"/>
        </authorList>
    </citation>
    <scope>IDENTIFICATION</scope>
</reference>
<feature type="chain" id="PRO_5005326891" evidence="1">
    <location>
        <begin position="22"/>
        <end position="146"/>
    </location>
</feature>
<keyword evidence="1" id="KW-0732">Signal</keyword>
<accession>A0A0K0DR08</accession>
<organism evidence="2 3">
    <name type="scientific">Angiostrongylus cantonensis</name>
    <name type="common">Rat lungworm</name>
    <dbReference type="NCBI Taxonomy" id="6313"/>
    <lineage>
        <taxon>Eukaryota</taxon>
        <taxon>Metazoa</taxon>
        <taxon>Ecdysozoa</taxon>
        <taxon>Nematoda</taxon>
        <taxon>Chromadorea</taxon>
        <taxon>Rhabditida</taxon>
        <taxon>Rhabditina</taxon>
        <taxon>Rhabditomorpha</taxon>
        <taxon>Strongyloidea</taxon>
        <taxon>Metastrongylidae</taxon>
        <taxon>Angiostrongylus</taxon>
    </lineage>
</organism>
<dbReference type="Proteomes" id="UP000035642">
    <property type="component" value="Unassembled WGS sequence"/>
</dbReference>
<name>A0A0K0DR08_ANGCA</name>
<keyword evidence="2" id="KW-1185">Reference proteome</keyword>
<evidence type="ECO:0000256" key="1">
    <source>
        <dbReference type="SAM" id="SignalP"/>
    </source>
</evidence>
<sequence>MLMKFLILIVYVSSPYTEAVARFEPASVTDVSLVIRMIKGGNVSSFDMSIQIFDLDRLIEYRKTQLKGSTRDQVSHLCSSFISMIFLSFHTIRRIRCTMMFFNVGGLPPCEFDTRTVVDLGIGSFLAQPPVGNVGLLLSLGDLDRG</sequence>